<keyword evidence="9 10" id="KW-0998">Cell outer membrane</keyword>
<dbReference type="PROSITE" id="PS52016">
    <property type="entry name" value="TONB_DEPENDENT_REC_3"/>
    <property type="match status" value="1"/>
</dbReference>
<keyword evidence="7 11" id="KW-0798">TonB box</keyword>
<evidence type="ECO:0000256" key="1">
    <source>
        <dbReference type="ARBA" id="ARBA00004571"/>
    </source>
</evidence>
<keyword evidence="15" id="KW-1185">Reference proteome</keyword>
<evidence type="ECO:0000256" key="8">
    <source>
        <dbReference type="ARBA" id="ARBA00023136"/>
    </source>
</evidence>
<dbReference type="InterPro" id="IPR000531">
    <property type="entry name" value="Beta-barrel_TonB"/>
</dbReference>
<reference evidence="14 15" key="1">
    <citation type="submission" date="2023-02" db="EMBL/GenBank/DDBJ databases">
        <title>Genome sequence of Novosphingobium humi KACC 19094.</title>
        <authorList>
            <person name="Kim S."/>
            <person name="Heo J."/>
            <person name="Kwon S.-W."/>
        </authorList>
    </citation>
    <scope>NUCLEOTIDE SEQUENCE [LARGE SCALE GENOMIC DNA]</scope>
    <source>
        <strain evidence="14 15">KACC 19094</strain>
        <plasmid evidence="14 15">unnamed1</plasmid>
    </source>
</reference>
<evidence type="ECO:0000256" key="6">
    <source>
        <dbReference type="ARBA" id="ARBA00023004"/>
    </source>
</evidence>
<evidence type="ECO:0000256" key="9">
    <source>
        <dbReference type="ARBA" id="ARBA00023237"/>
    </source>
</evidence>
<organism evidence="14 15">
    <name type="scientific">Novosphingobium humi</name>
    <dbReference type="NCBI Taxonomy" id="2282397"/>
    <lineage>
        <taxon>Bacteria</taxon>
        <taxon>Pseudomonadati</taxon>
        <taxon>Pseudomonadota</taxon>
        <taxon>Alphaproteobacteria</taxon>
        <taxon>Sphingomonadales</taxon>
        <taxon>Sphingomonadaceae</taxon>
        <taxon>Novosphingobium</taxon>
    </lineage>
</organism>
<dbReference type="Gene3D" id="2.40.170.20">
    <property type="entry name" value="TonB-dependent receptor, beta-barrel domain"/>
    <property type="match status" value="1"/>
</dbReference>
<dbReference type="RefSeq" id="WP_273619386.1">
    <property type="nucleotide sequence ID" value="NZ_CP117418.1"/>
</dbReference>
<evidence type="ECO:0000256" key="7">
    <source>
        <dbReference type="ARBA" id="ARBA00023077"/>
    </source>
</evidence>
<feature type="domain" description="Secretin/TonB short N-terminal" evidence="13">
    <location>
        <begin position="54"/>
        <end position="104"/>
    </location>
</feature>
<evidence type="ECO:0000256" key="5">
    <source>
        <dbReference type="ARBA" id="ARBA00022692"/>
    </source>
</evidence>
<dbReference type="Gene3D" id="2.170.130.10">
    <property type="entry name" value="TonB-dependent receptor, plug domain"/>
    <property type="match status" value="1"/>
</dbReference>
<evidence type="ECO:0000256" key="12">
    <source>
        <dbReference type="SAM" id="SignalP"/>
    </source>
</evidence>
<evidence type="ECO:0000313" key="15">
    <source>
        <dbReference type="Proteomes" id="UP001218231"/>
    </source>
</evidence>
<evidence type="ECO:0000256" key="3">
    <source>
        <dbReference type="ARBA" id="ARBA00022452"/>
    </source>
</evidence>
<comment type="similarity">
    <text evidence="10 11">Belongs to the TonB-dependent receptor family.</text>
</comment>
<name>A0ABY7U0P5_9SPHN</name>
<dbReference type="PANTHER" id="PTHR47234:SF3">
    <property type="entry name" value="SECRETIN_TONB SHORT N-TERMINAL DOMAIN-CONTAINING PROTEIN"/>
    <property type="match status" value="1"/>
</dbReference>
<evidence type="ECO:0000256" key="11">
    <source>
        <dbReference type="RuleBase" id="RU003357"/>
    </source>
</evidence>
<accession>A0ABY7U0P5</accession>
<dbReference type="InterPro" id="IPR037066">
    <property type="entry name" value="Plug_dom_sf"/>
</dbReference>
<dbReference type="Pfam" id="PF00593">
    <property type="entry name" value="TonB_dep_Rec_b-barrel"/>
    <property type="match status" value="1"/>
</dbReference>
<dbReference type="Proteomes" id="UP001218231">
    <property type="component" value="Plasmid unnamed1"/>
</dbReference>
<keyword evidence="4" id="KW-0406">Ion transport</keyword>
<protein>
    <submittedName>
        <fullName evidence="14">TonB-dependent receptor</fullName>
    </submittedName>
</protein>
<keyword evidence="2 10" id="KW-0813">Transport</keyword>
<evidence type="ECO:0000313" key="14">
    <source>
        <dbReference type="EMBL" id="WCT79100.1"/>
    </source>
</evidence>
<geneLocation type="plasmid" evidence="14 15">
    <name>unnamed1</name>
</geneLocation>
<dbReference type="InterPro" id="IPR036942">
    <property type="entry name" value="Beta-barrel_TonB_sf"/>
</dbReference>
<sequence>MANIRKYILSSTIALSAIAVLSPTMAGPDDRQEYHLPEQELGSALRAIGRASHQEIMFERRSVKGKRAPALDGTYTPGEAVDILLRNSGLTATSRGGSILIGERFLPTSEEVNAGSSAIVVTGSQIRGTAATGPLITISSQQIATSGYANLGDVVRSIPQNFTGGQNPGIGIGIPVANGENFGSGTSINLRGLGQDATLTLVNGHRVANGGNRQSVDISAIPIDAIERIEIVTDGASALYGSDAVAGVANVILKRDYQGLSTSARFGLATEGGDRQQQYNILAGKSWRNGGAVVAYEYGKDTAILASQRSYAAVTNPGLTLYPFIQHQSVIINLHQDIAKSLTFSLDGGYNWRTDQRGYSLSTAANAPAYDSRVRSSSFFVAPSLQWAAPGSWLVSLSGMYGEDRARLVQQLTSNGTTSTTQLTCTCNTAVSVELKADGPLLEIPGGMAKLAVGGGYRRDRFRQDSMYAASNFRASQAERYGFAELHIPLIGASQNIPFIRSLALSAAARYDNYPGVDEVVTPKFGFTYAPSGDFDLRGSWGQSFKVPTLYQRYTAQSASVYAVGTLGGSGYPTGSTAIFLLGGRPDLSPERADTWTTSLAFHPARVRGLKIELGYFDIRYRNRVIMPISLPQQSLSNPAYASIVTYNPAASAVTNALADKVVYNYSGAALNPVNVVAIVDDRNLNIATQKLRGIDLSAEYQHAMGNGDRITLSATASYLDSEQKLLPGAGTIALAGTYYNPPHFRSRVGMAWDSPRASLAGFVNYIGGVSDTRYTPATPVSGMATLDLGGRLRLEGGALDDVEIALSAQNITNASPDITRTRAAYDAPYDTTNYSPVGRLISLGIRKNW</sequence>
<dbReference type="SMART" id="SM00965">
    <property type="entry name" value="STN"/>
    <property type="match status" value="1"/>
</dbReference>
<keyword evidence="8 10" id="KW-0472">Membrane</keyword>
<keyword evidence="12" id="KW-0732">Signal</keyword>
<feature type="chain" id="PRO_5046762299" evidence="12">
    <location>
        <begin position="27"/>
        <end position="850"/>
    </location>
</feature>
<dbReference type="PANTHER" id="PTHR47234">
    <property type="match status" value="1"/>
</dbReference>
<comment type="subcellular location">
    <subcellularLocation>
        <location evidence="1 10">Cell outer membrane</location>
        <topology evidence="1 10">Multi-pass membrane protein</topology>
    </subcellularLocation>
</comment>
<dbReference type="Pfam" id="PF07715">
    <property type="entry name" value="Plug"/>
    <property type="match status" value="1"/>
</dbReference>
<evidence type="ECO:0000256" key="10">
    <source>
        <dbReference type="PROSITE-ProRule" id="PRU01360"/>
    </source>
</evidence>
<evidence type="ECO:0000256" key="2">
    <source>
        <dbReference type="ARBA" id="ARBA00022448"/>
    </source>
</evidence>
<feature type="signal peptide" evidence="12">
    <location>
        <begin position="1"/>
        <end position="26"/>
    </location>
</feature>
<keyword evidence="14" id="KW-0614">Plasmid</keyword>
<dbReference type="Gene3D" id="3.55.50.30">
    <property type="match status" value="1"/>
</dbReference>
<dbReference type="SUPFAM" id="SSF56935">
    <property type="entry name" value="Porins"/>
    <property type="match status" value="1"/>
</dbReference>
<keyword evidence="3 10" id="KW-1134">Transmembrane beta strand</keyword>
<keyword evidence="4" id="KW-0410">Iron transport</keyword>
<keyword evidence="14" id="KW-0675">Receptor</keyword>
<evidence type="ECO:0000259" key="13">
    <source>
        <dbReference type="SMART" id="SM00965"/>
    </source>
</evidence>
<proteinExistence type="inferred from homology"/>
<keyword evidence="5 10" id="KW-0812">Transmembrane</keyword>
<gene>
    <name evidence="14" type="ORF">PQ457_18985</name>
</gene>
<dbReference type="EMBL" id="CP117418">
    <property type="protein sequence ID" value="WCT79100.1"/>
    <property type="molecule type" value="Genomic_DNA"/>
</dbReference>
<dbReference type="InterPro" id="IPR011662">
    <property type="entry name" value="Secretin/TonB_short_N"/>
</dbReference>
<evidence type="ECO:0000256" key="4">
    <source>
        <dbReference type="ARBA" id="ARBA00022496"/>
    </source>
</evidence>
<dbReference type="Pfam" id="PF07660">
    <property type="entry name" value="STN"/>
    <property type="match status" value="1"/>
</dbReference>
<dbReference type="InterPro" id="IPR039426">
    <property type="entry name" value="TonB-dep_rcpt-like"/>
</dbReference>
<keyword evidence="6" id="KW-0408">Iron</keyword>
<dbReference type="InterPro" id="IPR012910">
    <property type="entry name" value="Plug_dom"/>
</dbReference>